<evidence type="ECO:0000256" key="4">
    <source>
        <dbReference type="ARBA" id="ARBA00022692"/>
    </source>
</evidence>
<feature type="transmembrane region" description="Helical" evidence="7">
    <location>
        <begin position="138"/>
        <end position="159"/>
    </location>
</feature>
<feature type="domain" description="Major facilitator superfamily (MFS) profile" evidence="8">
    <location>
        <begin position="1"/>
        <end position="363"/>
    </location>
</feature>
<evidence type="ECO:0000256" key="6">
    <source>
        <dbReference type="ARBA" id="ARBA00023136"/>
    </source>
</evidence>
<dbReference type="InterPro" id="IPR050171">
    <property type="entry name" value="MFS_Transporters"/>
</dbReference>
<keyword evidence="10" id="KW-1185">Reference proteome</keyword>
<protein>
    <submittedName>
        <fullName evidence="9">MFS transporter</fullName>
    </submittedName>
</protein>
<keyword evidence="6 7" id="KW-0472">Membrane</keyword>
<gene>
    <name evidence="9" type="ORF">I8U20_03220</name>
</gene>
<evidence type="ECO:0000256" key="5">
    <source>
        <dbReference type="ARBA" id="ARBA00022989"/>
    </source>
</evidence>
<feature type="transmembrane region" description="Helical" evidence="7">
    <location>
        <begin position="278"/>
        <end position="301"/>
    </location>
</feature>
<dbReference type="AlphaFoldDB" id="A0A8I1A7Q5"/>
<sequence>MSLPFLVFYLTHHIHFTPMQVGIILGVMGLGAALGGFVGGYLSDLFGRGFIIVISLAAWTFCFFGFVLAQEYVTFILLSFSHGLCRAFFEPTSQALMADLTVQRKRLKVFSYRYMAINIGMVIGPLLGTFLFQSIGPYTFVLTGLLYAFYSLMQIGFLLKYKKEIRHSRDEGKVQLSECLHLMRKDQTLGYYIIGSMIFYGIYSQLETSLPMFLTNEIVNGERIYSFLLMINAAIVILFQPFITNWAEQRNPLSSILLGVLLFSAGYASLSLGNQELIFISGTILFTIGEIFIFPVSSQMIDQLSNDRFRGAYYGAANLAQIGLSWGPLVGSWLYNQVGAPVMWWIIALIALHIIWFYAIGYRKYMKKQGIGAMLIIYKVLNDLKLMPIIKFSFKIIPLISILTGLLFWATQHYGEKLSFLHHWMLPSM</sequence>
<evidence type="ECO:0000256" key="1">
    <source>
        <dbReference type="ARBA" id="ARBA00004651"/>
    </source>
</evidence>
<dbReference type="PANTHER" id="PTHR23517:SF3">
    <property type="entry name" value="INTEGRAL MEMBRANE TRANSPORT PROTEIN"/>
    <property type="match status" value="1"/>
</dbReference>
<dbReference type="InterPro" id="IPR020846">
    <property type="entry name" value="MFS_dom"/>
</dbReference>
<feature type="transmembrane region" description="Helical" evidence="7">
    <location>
        <begin position="189"/>
        <end position="204"/>
    </location>
</feature>
<dbReference type="EMBL" id="JAECVW010000001">
    <property type="protein sequence ID" value="MBH8594335.1"/>
    <property type="molecule type" value="Genomic_DNA"/>
</dbReference>
<proteinExistence type="predicted"/>
<dbReference type="Gene3D" id="1.20.1250.20">
    <property type="entry name" value="MFS general substrate transporter like domains"/>
    <property type="match status" value="1"/>
</dbReference>
<comment type="caution">
    <text evidence="9">The sequence shown here is derived from an EMBL/GenBank/DDBJ whole genome shotgun (WGS) entry which is preliminary data.</text>
</comment>
<keyword evidence="4 7" id="KW-0812">Transmembrane</keyword>
<reference evidence="9 10" key="1">
    <citation type="submission" date="2020-12" db="EMBL/GenBank/DDBJ databases">
        <title>WGS of Thermoactinomyces spp.</title>
        <authorList>
            <person name="Cheng K."/>
        </authorList>
    </citation>
    <scope>NUCLEOTIDE SEQUENCE [LARGE SCALE GENOMIC DNA]</scope>
    <source>
        <strain evidence="10">CICC 10671\DSM 43846</strain>
    </source>
</reference>
<feature type="transmembrane region" description="Helical" evidence="7">
    <location>
        <begin position="342"/>
        <end position="360"/>
    </location>
</feature>
<feature type="transmembrane region" description="Helical" evidence="7">
    <location>
        <begin position="392"/>
        <end position="411"/>
    </location>
</feature>
<dbReference type="CDD" id="cd17329">
    <property type="entry name" value="MFS_MdtH_MDR_like"/>
    <property type="match status" value="1"/>
</dbReference>
<feature type="transmembrane region" description="Helical" evidence="7">
    <location>
        <begin position="255"/>
        <end position="272"/>
    </location>
</feature>
<accession>A0A8I1A7Q5</accession>
<evidence type="ECO:0000259" key="8">
    <source>
        <dbReference type="PROSITE" id="PS50850"/>
    </source>
</evidence>
<feature type="transmembrane region" description="Helical" evidence="7">
    <location>
        <begin position="49"/>
        <end position="66"/>
    </location>
</feature>
<evidence type="ECO:0000256" key="2">
    <source>
        <dbReference type="ARBA" id="ARBA00022448"/>
    </source>
</evidence>
<feature type="transmembrane region" description="Helical" evidence="7">
    <location>
        <begin position="313"/>
        <end position="336"/>
    </location>
</feature>
<comment type="subcellular location">
    <subcellularLocation>
        <location evidence="1">Cell membrane</location>
        <topology evidence="1">Multi-pass membrane protein</topology>
    </subcellularLocation>
</comment>
<name>A0A8I1A7Q5_THEIN</name>
<dbReference type="GO" id="GO:0022857">
    <property type="term" value="F:transmembrane transporter activity"/>
    <property type="evidence" value="ECO:0007669"/>
    <property type="project" value="InterPro"/>
</dbReference>
<evidence type="ECO:0000256" key="3">
    <source>
        <dbReference type="ARBA" id="ARBA00022475"/>
    </source>
</evidence>
<dbReference type="PANTHER" id="PTHR23517">
    <property type="entry name" value="RESISTANCE PROTEIN MDTM, PUTATIVE-RELATED-RELATED"/>
    <property type="match status" value="1"/>
</dbReference>
<dbReference type="Proteomes" id="UP000633619">
    <property type="component" value="Unassembled WGS sequence"/>
</dbReference>
<dbReference type="InterPro" id="IPR011701">
    <property type="entry name" value="MFS"/>
</dbReference>
<dbReference type="PROSITE" id="PS50850">
    <property type="entry name" value="MFS"/>
    <property type="match status" value="1"/>
</dbReference>
<keyword evidence="3" id="KW-1003">Cell membrane</keyword>
<organism evidence="9 10">
    <name type="scientific">Thermoactinomyces intermedius</name>
    <dbReference type="NCBI Taxonomy" id="2024"/>
    <lineage>
        <taxon>Bacteria</taxon>
        <taxon>Bacillati</taxon>
        <taxon>Bacillota</taxon>
        <taxon>Bacilli</taxon>
        <taxon>Bacillales</taxon>
        <taxon>Thermoactinomycetaceae</taxon>
        <taxon>Thermoactinomyces</taxon>
    </lineage>
</organism>
<feature type="transmembrane region" description="Helical" evidence="7">
    <location>
        <begin position="224"/>
        <end position="243"/>
    </location>
</feature>
<dbReference type="InterPro" id="IPR036259">
    <property type="entry name" value="MFS_trans_sf"/>
</dbReference>
<dbReference type="Pfam" id="PF07690">
    <property type="entry name" value="MFS_1"/>
    <property type="match status" value="1"/>
</dbReference>
<evidence type="ECO:0000313" key="9">
    <source>
        <dbReference type="EMBL" id="MBH8594335.1"/>
    </source>
</evidence>
<dbReference type="SUPFAM" id="SSF103473">
    <property type="entry name" value="MFS general substrate transporter"/>
    <property type="match status" value="1"/>
</dbReference>
<feature type="transmembrane region" description="Helical" evidence="7">
    <location>
        <begin position="110"/>
        <end position="132"/>
    </location>
</feature>
<feature type="transmembrane region" description="Helical" evidence="7">
    <location>
        <begin position="20"/>
        <end position="42"/>
    </location>
</feature>
<evidence type="ECO:0000313" key="10">
    <source>
        <dbReference type="Proteomes" id="UP000633619"/>
    </source>
</evidence>
<keyword evidence="2" id="KW-0813">Transport</keyword>
<evidence type="ECO:0000256" key="7">
    <source>
        <dbReference type="SAM" id="Phobius"/>
    </source>
</evidence>
<keyword evidence="5 7" id="KW-1133">Transmembrane helix</keyword>
<dbReference type="GO" id="GO:0005886">
    <property type="term" value="C:plasma membrane"/>
    <property type="evidence" value="ECO:0007669"/>
    <property type="project" value="UniProtKB-SubCell"/>
</dbReference>
<feature type="transmembrane region" description="Helical" evidence="7">
    <location>
        <begin position="72"/>
        <end position="89"/>
    </location>
</feature>